<proteinExistence type="predicted"/>
<dbReference type="SUPFAM" id="SSF55961">
    <property type="entry name" value="Bet v1-like"/>
    <property type="match status" value="1"/>
</dbReference>
<reference evidence="1 2" key="1">
    <citation type="journal article" date="2009" name="Stand. Genomic Sci.">
        <title>Complete genome sequence of Kytococcus sedentarius type strain (541).</title>
        <authorList>
            <person name="Sims D."/>
            <person name="Brettin T."/>
            <person name="Detter J.C."/>
            <person name="Han C."/>
            <person name="Lapidus A."/>
            <person name="Copeland A."/>
            <person name="Glavina Del Rio T."/>
            <person name="Nolan M."/>
            <person name="Chen F."/>
            <person name="Lucas S."/>
            <person name="Tice H."/>
            <person name="Cheng J.F."/>
            <person name="Bruce D."/>
            <person name="Goodwin L."/>
            <person name="Pitluck S."/>
            <person name="Ovchinnikova G."/>
            <person name="Pati A."/>
            <person name="Ivanova N."/>
            <person name="Mavrommatis K."/>
            <person name="Chen A."/>
            <person name="Palaniappan K."/>
            <person name="D'haeseleer P."/>
            <person name="Chain P."/>
            <person name="Bristow J."/>
            <person name="Eisen J.A."/>
            <person name="Markowitz V."/>
            <person name="Hugenholtz P."/>
            <person name="Schneider S."/>
            <person name="Goker M."/>
            <person name="Pukall R."/>
            <person name="Kyrpides N.C."/>
            <person name="Klenk H.P."/>
        </authorList>
    </citation>
    <scope>NUCLEOTIDE SEQUENCE [LARGE SCALE GENOMIC DNA]</scope>
    <source>
        <strain evidence="2">ATCC 14392 / DSM 20547 / JCM 11482 / CCUG 33030 / NBRC 15357 / NCTC 11040 / CCM 314 / 541</strain>
    </source>
</reference>
<dbReference type="KEGG" id="kse:Ksed_26010"/>
<dbReference type="Pfam" id="PF10604">
    <property type="entry name" value="Polyketide_cyc2"/>
    <property type="match status" value="1"/>
</dbReference>
<name>C7NGN5_KYTSD</name>
<dbReference type="eggNOG" id="COG3427">
    <property type="taxonomic scope" value="Bacteria"/>
</dbReference>
<keyword evidence="2" id="KW-1185">Reference proteome</keyword>
<dbReference type="EMBL" id="CP001686">
    <property type="protein sequence ID" value="ACV07557.1"/>
    <property type="molecule type" value="Genomic_DNA"/>
</dbReference>
<evidence type="ECO:0000313" key="1">
    <source>
        <dbReference type="EMBL" id="ACV07557.1"/>
    </source>
</evidence>
<evidence type="ECO:0000313" key="2">
    <source>
        <dbReference type="Proteomes" id="UP000006666"/>
    </source>
</evidence>
<dbReference type="RefSeq" id="WP_015780478.1">
    <property type="nucleotide sequence ID" value="NC_013169.1"/>
</dbReference>
<dbReference type="InterPro" id="IPR023393">
    <property type="entry name" value="START-like_dom_sf"/>
</dbReference>
<dbReference type="STRING" id="478801.Ksed_26010"/>
<dbReference type="InterPro" id="IPR019587">
    <property type="entry name" value="Polyketide_cyclase/dehydratase"/>
</dbReference>
<dbReference type="Gene3D" id="3.30.530.20">
    <property type="match status" value="1"/>
</dbReference>
<gene>
    <name evidence="1" type="ordered locus">Ksed_26010</name>
</gene>
<dbReference type="Proteomes" id="UP000006666">
    <property type="component" value="Chromosome"/>
</dbReference>
<protein>
    <submittedName>
        <fullName evidence="1">Polyketide cyclase / dehydrase and lipid transport</fullName>
    </submittedName>
</protein>
<dbReference type="HOGENOM" id="CLU_132619_1_0_11"/>
<accession>C7NGN5</accession>
<sequence>MQITESVTVHAPLHEVFERIRDLDRASDTIGGISRIEVLEGPARMEVGTRWRETRRMMGQDATEEMWVVELVEDSHYVVEAQSNGARYTSGYRVAPVGTAHGEATRLTMSFSAEPLTRSARVMSVLMRPMARMMASQCRKDLLDIKASVEG</sequence>
<organism evidence="1 2">
    <name type="scientific">Kytococcus sedentarius (strain ATCC 14392 / DSM 20547 / JCM 11482 / CCUG 33030 / NBRC 15357 / NCTC 11040 / CCM 314 / 541)</name>
    <name type="common">Micrococcus sedentarius</name>
    <dbReference type="NCBI Taxonomy" id="478801"/>
    <lineage>
        <taxon>Bacteria</taxon>
        <taxon>Bacillati</taxon>
        <taxon>Actinomycetota</taxon>
        <taxon>Actinomycetes</taxon>
        <taxon>Micrococcales</taxon>
        <taxon>Kytococcaceae</taxon>
        <taxon>Kytococcus</taxon>
    </lineage>
</organism>
<dbReference type="AlphaFoldDB" id="C7NGN5"/>